<gene>
    <name evidence="3" type="ORF">ASAP_2432</name>
</gene>
<dbReference type="Gene3D" id="2.40.50.100">
    <property type="match status" value="1"/>
</dbReference>
<dbReference type="PRINTS" id="PR01490">
    <property type="entry name" value="RTXTOXIND"/>
</dbReference>
<dbReference type="AlphaFoldDB" id="A0A060QLM9"/>
<evidence type="ECO:0000313" key="4">
    <source>
        <dbReference type="Proteomes" id="UP000027583"/>
    </source>
</evidence>
<dbReference type="EMBL" id="CBLX010000018">
    <property type="protein sequence ID" value="CDG40477.1"/>
    <property type="molecule type" value="Genomic_DNA"/>
</dbReference>
<name>A0A060QLM9_9PROT</name>
<evidence type="ECO:0000256" key="1">
    <source>
        <dbReference type="SAM" id="Coils"/>
    </source>
</evidence>
<comment type="caution">
    <text evidence="3">The sequence shown here is derived from an EMBL/GenBank/DDBJ whole genome shotgun (WGS) entry which is preliminary data.</text>
</comment>
<dbReference type="PANTHER" id="PTHR30386:SF28">
    <property type="entry name" value="EXPORTED PROTEIN"/>
    <property type="match status" value="1"/>
</dbReference>
<feature type="coiled-coil region" evidence="1">
    <location>
        <begin position="118"/>
        <end position="163"/>
    </location>
</feature>
<keyword evidence="1" id="KW-0175">Coiled coil</keyword>
<dbReference type="Proteomes" id="UP000027583">
    <property type="component" value="Unassembled WGS sequence"/>
</dbReference>
<keyword evidence="2" id="KW-0812">Transmembrane</keyword>
<evidence type="ECO:0000256" key="2">
    <source>
        <dbReference type="SAM" id="Phobius"/>
    </source>
</evidence>
<dbReference type="eggNOG" id="COG0845">
    <property type="taxonomic scope" value="Bacteria"/>
</dbReference>
<feature type="transmembrane region" description="Helical" evidence="2">
    <location>
        <begin position="33"/>
        <end position="54"/>
    </location>
</feature>
<dbReference type="RefSeq" id="WP_023977975.1">
    <property type="nucleotide sequence ID" value="NZ_CBLX010000018.1"/>
</dbReference>
<protein>
    <submittedName>
        <fullName evidence="3">Colicin V secretion protein</fullName>
    </submittedName>
</protein>
<keyword evidence="2" id="KW-0472">Membrane</keyword>
<organism evidence="3 4">
    <name type="scientific">Asaia bogorensis</name>
    <dbReference type="NCBI Taxonomy" id="91915"/>
    <lineage>
        <taxon>Bacteria</taxon>
        <taxon>Pseudomonadati</taxon>
        <taxon>Pseudomonadota</taxon>
        <taxon>Alphaproteobacteria</taxon>
        <taxon>Acetobacterales</taxon>
        <taxon>Acetobacteraceae</taxon>
        <taxon>Asaia</taxon>
    </lineage>
</organism>
<reference evidence="3 4" key="2">
    <citation type="journal article" date="2014" name="PLoS ONE">
        <title>Evolution of mitochondria reconstructed from the energy metabolism of living bacteria.</title>
        <authorList>
            <person name="Degli Esposti M."/>
            <person name="Chouaia B."/>
            <person name="Comandatore F."/>
            <person name="Crotti E."/>
            <person name="Sassera D."/>
            <person name="Lievens P.M."/>
            <person name="Daffonchio D."/>
            <person name="Bandi C."/>
        </authorList>
    </citation>
    <scope>NUCLEOTIDE SEQUENCE [LARGE SCALE GENOMIC DNA]</scope>
    <source>
        <strain evidence="3 4">SF2.1</strain>
    </source>
</reference>
<dbReference type="PANTHER" id="PTHR30386">
    <property type="entry name" value="MEMBRANE FUSION SUBUNIT OF EMRAB-TOLC MULTIDRUG EFFLUX PUMP"/>
    <property type="match status" value="1"/>
</dbReference>
<reference evidence="3 4" key="1">
    <citation type="journal article" date="2014" name="Genome Biol. Evol.">
        <title>Acetic acid bacteria genomes reveal functional traits for adaptation to life in insect guts.</title>
        <authorList>
            <person name="Chouaia B."/>
            <person name="Gaiarsa S."/>
            <person name="Crotti E."/>
            <person name="Comandatore F."/>
            <person name="Degli Esposti M."/>
            <person name="Ricci I."/>
            <person name="Alma A."/>
            <person name="Favia G."/>
            <person name="Bandi C."/>
            <person name="Daffonchio D."/>
        </authorList>
    </citation>
    <scope>NUCLEOTIDE SEQUENCE [LARGE SCALE GENOMIC DNA]</scope>
    <source>
        <strain evidence="3 4">SF2.1</strain>
    </source>
</reference>
<accession>A0A060QLM9</accession>
<sequence length="421" mass="46146">MSQVRLFRDEVTDRQGSQLYGGIQITMPSHARAYFAISLVTLLAATTLLFFGHYTRRIQADGLLVPSDGMAMMTSPRGGTVQHIRVNIGKPVAAGEELLAIADDTTSEHYGDTAQHMADELIKQRTSYQAEIVREEQSLDINLHSLRQQISDIEKRRVATQNEIIIDQAQISLEEHAVKRWASLERDGFASRLTLEREITNLLSAKTNINAAEGNLAALDEQAHSVAERLKVLPFEGQSKVDTLRRAISQIDQTMLRNELSRSIAIKAQVSGTVSALLIKEGQSVTPGQALVAVVPNGAILHAELLVQSQSVGFIKIGERVSLHYHAFPFQKFGVASGVVVGTSKSALDANEVTQLLGGKQLPSTDTYYLIYVNIPSQSVVAYGTKIALLSGMSLDAQVHLDRRTIIEWLMDPLIAAEKTI</sequence>
<proteinExistence type="predicted"/>
<evidence type="ECO:0000313" key="3">
    <source>
        <dbReference type="EMBL" id="CDG40477.1"/>
    </source>
</evidence>
<feature type="coiled-coil region" evidence="1">
    <location>
        <begin position="202"/>
        <end position="229"/>
    </location>
</feature>
<keyword evidence="2" id="KW-1133">Transmembrane helix</keyword>
<dbReference type="InterPro" id="IPR050739">
    <property type="entry name" value="MFP"/>
</dbReference>